<dbReference type="Proteomes" id="UP000183376">
    <property type="component" value="Chromosome I"/>
</dbReference>
<proteinExistence type="predicted"/>
<name>A0A1G9U8I8_ALLAB</name>
<gene>
    <name evidence="1" type="ORF">SAMN04489726_2263</name>
</gene>
<dbReference type="STRING" id="211114.SAMN04489726_2263"/>
<protein>
    <submittedName>
        <fullName evidence="1">Uncharacterized protein</fullName>
    </submittedName>
</protein>
<dbReference type="OrthoDB" id="3523497at2"/>
<dbReference type="AlphaFoldDB" id="A0A1G9U8I8"/>
<keyword evidence="2" id="KW-1185">Reference proteome</keyword>
<dbReference type="EMBL" id="LT629701">
    <property type="protein sequence ID" value="SDM56289.1"/>
    <property type="molecule type" value="Genomic_DNA"/>
</dbReference>
<organism evidence="1 2">
    <name type="scientific">Allokutzneria albata</name>
    <name type="common">Kibdelosporangium albatum</name>
    <dbReference type="NCBI Taxonomy" id="211114"/>
    <lineage>
        <taxon>Bacteria</taxon>
        <taxon>Bacillati</taxon>
        <taxon>Actinomycetota</taxon>
        <taxon>Actinomycetes</taxon>
        <taxon>Pseudonocardiales</taxon>
        <taxon>Pseudonocardiaceae</taxon>
        <taxon>Allokutzneria</taxon>
    </lineage>
</organism>
<evidence type="ECO:0000313" key="2">
    <source>
        <dbReference type="Proteomes" id="UP000183376"/>
    </source>
</evidence>
<accession>A0A1G9U8I8</accession>
<evidence type="ECO:0000313" key="1">
    <source>
        <dbReference type="EMBL" id="SDM56289.1"/>
    </source>
</evidence>
<sequence length="78" mass="8905">MNLACNFVVSHQVEYREGGPSDHFQAWVLRESDWDGVFDRGFEQVVRVVCDWVADRPGWCEALPWRPLDLGDGSQPLG</sequence>
<reference evidence="1 2" key="1">
    <citation type="submission" date="2016-10" db="EMBL/GenBank/DDBJ databases">
        <authorList>
            <person name="de Groot N.N."/>
        </authorList>
    </citation>
    <scope>NUCLEOTIDE SEQUENCE [LARGE SCALE GENOMIC DNA]</scope>
    <source>
        <strain evidence="1 2">DSM 44149</strain>
    </source>
</reference>